<keyword evidence="3" id="KW-1185">Reference proteome</keyword>
<name>A0AAW6U7Y3_9MOLU</name>
<dbReference type="AlphaFoldDB" id="A0AAW6U7Y3"/>
<protein>
    <recommendedName>
        <fullName evidence="4">DUF1512 domain-containing protein</fullName>
    </recommendedName>
</protein>
<reference evidence="2" key="1">
    <citation type="submission" date="2023-05" db="EMBL/GenBank/DDBJ databases">
        <title>Mariniplasma microaerophilum sp. nov., a novel anaerobic mollicute isolated from terrestrial mud volcano, Taman Peninsula, Russia.</title>
        <authorList>
            <person name="Khomyakova M.A."/>
            <person name="Merkel A.Y."/>
            <person name="Slobodkin A.I."/>
        </authorList>
    </citation>
    <scope>NUCLEOTIDE SEQUENCE</scope>
    <source>
        <strain evidence="2">M4Ah</strain>
    </source>
</reference>
<dbReference type="RefSeq" id="WP_282839008.1">
    <property type="nucleotide sequence ID" value="NZ_JASCXW010000007.1"/>
</dbReference>
<sequence length="257" mass="29852">MYIFLTLGPIRLDFSTLISFLLGISFGFLLLFMFYLYAVLKSLNKGLKLRGVDEQDIDEEEIKWLINDAQNQFKDKEMRDSIGYFKYLGQIAKELSVDISKKFYPKSKYPYLELTVDETLLLNHYITNRIEEFLSGKILRLTRGWTLSKIVEMNDVKTKIDKNPVVKTAKKYQKVTKAAISIVNIVNPGYWVRRISQQVFFNKVMQKIGMAFIAITGEETYKIYSKKVFDEEKTLDTGVDAIYEDIKSDLESEGDES</sequence>
<dbReference type="Proteomes" id="UP001431532">
    <property type="component" value="Unassembled WGS sequence"/>
</dbReference>
<accession>A0AAW6U7Y3</accession>
<keyword evidence="1" id="KW-1133">Transmembrane helix</keyword>
<keyword evidence="1" id="KW-0812">Transmembrane</keyword>
<organism evidence="2 3">
    <name type="scientific">Peloplasma aerotolerans</name>
    <dbReference type="NCBI Taxonomy" id="3044389"/>
    <lineage>
        <taxon>Bacteria</taxon>
        <taxon>Bacillati</taxon>
        <taxon>Mycoplasmatota</taxon>
        <taxon>Mollicutes</taxon>
        <taxon>Acholeplasmatales</taxon>
        <taxon>Acholeplasmataceae</taxon>
        <taxon>Peloplasma</taxon>
    </lineage>
</organism>
<gene>
    <name evidence="2" type="ORF">QJ521_03345</name>
</gene>
<evidence type="ECO:0000313" key="2">
    <source>
        <dbReference type="EMBL" id="MDI6452592.1"/>
    </source>
</evidence>
<feature type="transmembrane region" description="Helical" evidence="1">
    <location>
        <begin position="20"/>
        <end position="40"/>
    </location>
</feature>
<keyword evidence="1" id="KW-0472">Membrane</keyword>
<evidence type="ECO:0000313" key="3">
    <source>
        <dbReference type="Proteomes" id="UP001431532"/>
    </source>
</evidence>
<dbReference type="EMBL" id="JASCXW010000007">
    <property type="protein sequence ID" value="MDI6452592.1"/>
    <property type="molecule type" value="Genomic_DNA"/>
</dbReference>
<proteinExistence type="predicted"/>
<evidence type="ECO:0008006" key="4">
    <source>
        <dbReference type="Google" id="ProtNLM"/>
    </source>
</evidence>
<evidence type="ECO:0000256" key="1">
    <source>
        <dbReference type="SAM" id="Phobius"/>
    </source>
</evidence>
<comment type="caution">
    <text evidence="2">The sequence shown here is derived from an EMBL/GenBank/DDBJ whole genome shotgun (WGS) entry which is preliminary data.</text>
</comment>